<feature type="transmembrane region" description="Helical" evidence="13">
    <location>
        <begin position="252"/>
        <end position="269"/>
    </location>
</feature>
<keyword evidence="5 14" id="KW-0732">Signal</keyword>
<dbReference type="RefSeq" id="XP_017030643.1">
    <property type="nucleotide sequence ID" value="XM_017175154.1"/>
</dbReference>
<evidence type="ECO:0000256" key="7">
    <source>
        <dbReference type="ARBA" id="ARBA00023040"/>
    </source>
</evidence>
<comment type="subcellular location">
    <subcellularLocation>
        <location evidence="1">Cell membrane</location>
        <topology evidence="1">Multi-pass membrane protein</topology>
    </subcellularLocation>
</comment>
<evidence type="ECO:0000256" key="13">
    <source>
        <dbReference type="SAM" id="Phobius"/>
    </source>
</evidence>
<dbReference type="InterPro" id="IPR010596">
    <property type="entry name" value="Methuselah_N_dom"/>
</dbReference>
<dbReference type="Gene3D" id="2.30.160.11">
    <property type="match status" value="1"/>
</dbReference>
<dbReference type="InterPro" id="IPR036272">
    <property type="entry name" value="Methuselah_N_sf"/>
</dbReference>
<evidence type="ECO:0000256" key="11">
    <source>
        <dbReference type="ARBA" id="ARBA00023180"/>
    </source>
</evidence>
<proteinExistence type="inferred from homology"/>
<keyword evidence="9" id="KW-1015">Disulfide bond</keyword>
<evidence type="ECO:0000313" key="17">
    <source>
        <dbReference type="RefSeq" id="XP_017030643.1"/>
    </source>
</evidence>
<evidence type="ECO:0000256" key="5">
    <source>
        <dbReference type="ARBA" id="ARBA00022729"/>
    </source>
</evidence>
<evidence type="ECO:0000259" key="15">
    <source>
        <dbReference type="PROSITE" id="PS50261"/>
    </source>
</evidence>
<dbReference type="GO" id="GO:0005886">
    <property type="term" value="C:plasma membrane"/>
    <property type="evidence" value="ECO:0007669"/>
    <property type="project" value="UniProtKB-SubCell"/>
</dbReference>
<keyword evidence="12" id="KW-0807">Transducer</keyword>
<evidence type="ECO:0000256" key="12">
    <source>
        <dbReference type="ARBA" id="ARBA00023224"/>
    </source>
</evidence>
<dbReference type="PANTHER" id="PTHR47154:SF2">
    <property type="entry name" value="G-PROTEIN COUPLED RECEPTOR MTH-RELATED"/>
    <property type="match status" value="1"/>
</dbReference>
<accession>A0A6P4J7U7</accession>
<evidence type="ECO:0000256" key="2">
    <source>
        <dbReference type="ARBA" id="ARBA00008979"/>
    </source>
</evidence>
<dbReference type="InterPro" id="IPR017981">
    <property type="entry name" value="GPCR_2-like_7TM"/>
</dbReference>
<keyword evidence="3" id="KW-1003">Cell membrane</keyword>
<keyword evidence="11" id="KW-0325">Glycoprotein</keyword>
<feature type="transmembrane region" description="Helical" evidence="13">
    <location>
        <begin position="349"/>
        <end position="369"/>
    </location>
</feature>
<dbReference type="PANTHER" id="PTHR47154">
    <property type="entry name" value="G-PROTEIN COUPLED RECEPTOR MTH-RELATED"/>
    <property type="match status" value="1"/>
</dbReference>
<dbReference type="Proteomes" id="UP001652661">
    <property type="component" value="Chromosome 3R"/>
</dbReference>
<dbReference type="AlphaFoldDB" id="A0A6P4J7U7"/>
<evidence type="ECO:0000256" key="1">
    <source>
        <dbReference type="ARBA" id="ARBA00004651"/>
    </source>
</evidence>
<evidence type="ECO:0000256" key="14">
    <source>
        <dbReference type="SAM" id="SignalP"/>
    </source>
</evidence>
<organism evidence="16 17">
    <name type="scientific">Drosophila kikkawai</name>
    <name type="common">Fruit fly</name>
    <dbReference type="NCBI Taxonomy" id="30033"/>
    <lineage>
        <taxon>Eukaryota</taxon>
        <taxon>Metazoa</taxon>
        <taxon>Ecdysozoa</taxon>
        <taxon>Arthropoda</taxon>
        <taxon>Hexapoda</taxon>
        <taxon>Insecta</taxon>
        <taxon>Pterygota</taxon>
        <taxon>Neoptera</taxon>
        <taxon>Endopterygota</taxon>
        <taxon>Diptera</taxon>
        <taxon>Brachycera</taxon>
        <taxon>Muscomorpha</taxon>
        <taxon>Ephydroidea</taxon>
        <taxon>Drosophilidae</taxon>
        <taxon>Drosophila</taxon>
        <taxon>Sophophora</taxon>
    </lineage>
</organism>
<evidence type="ECO:0000256" key="6">
    <source>
        <dbReference type="ARBA" id="ARBA00022989"/>
    </source>
</evidence>
<keyword evidence="10" id="KW-0675">Receptor</keyword>
<dbReference type="InterPro" id="IPR000832">
    <property type="entry name" value="GPCR_2_secretin-like"/>
</dbReference>
<evidence type="ECO:0000256" key="4">
    <source>
        <dbReference type="ARBA" id="ARBA00022692"/>
    </source>
</evidence>
<evidence type="ECO:0000313" key="16">
    <source>
        <dbReference type="Proteomes" id="UP001652661"/>
    </source>
</evidence>
<dbReference type="InterPro" id="IPR051384">
    <property type="entry name" value="Mth_GPCR"/>
</dbReference>
<feature type="chain" id="PRO_5028295909" evidence="14">
    <location>
        <begin position="23"/>
        <end position="380"/>
    </location>
</feature>
<comment type="similarity">
    <text evidence="2">Belongs to the G-protein coupled receptor 2 family. Mth subfamily.</text>
</comment>
<sequence length="380" mass="43261">MPPQLTFFGAFIEILILQAAKAAISGCHFFETVNISSSQRLPNGSYVYEGLEVPVAMTGEYSYTSTDLENYKTVNNHLRGCVCKLKPCIWICCRHKDIQPNGECTDGLMKELNQIQPFLNVTLGNGSVNGSVLLGSAINNTIKLRGYDCLHPNQFSSANTEFFVAAFHGDVAEFNLPGANQILWLSEVFLILTIAVYLYVKKLQNLHGKCLICYLSSTFMFLLHEYLVYLDIPLQLCAVHAYSYNFFWMAKFTWLLSMSHQIWVGFTSVNRSESQHSFRTYSIFSWGLSAILTGVIFMIDYKWGNEPNMVEWIPGVGWDDCDLKGGWSYDATKLSLNNFIDYDVRARNYSSTMMIDYCIGVIIFVLFILKRSTIRLLKER</sequence>
<keyword evidence="8 13" id="KW-0472">Membrane</keyword>
<dbReference type="OrthoDB" id="7820827at2759"/>
<keyword evidence="4 13" id="KW-0812">Transmembrane</keyword>
<dbReference type="InterPro" id="IPR023311">
    <property type="entry name" value="Methusela_ecto_dom_2"/>
</dbReference>
<dbReference type="Gene3D" id="1.20.1070.10">
    <property type="entry name" value="Rhodopsin 7-helix transmembrane proteins"/>
    <property type="match status" value="1"/>
</dbReference>
<keyword evidence="16" id="KW-1185">Reference proteome</keyword>
<dbReference type="Gene3D" id="2.170.180.11">
    <property type="entry name" value="Methuselah ectodomain, domain 2"/>
    <property type="match status" value="1"/>
</dbReference>
<feature type="transmembrane region" description="Helical" evidence="13">
    <location>
        <begin position="182"/>
        <end position="200"/>
    </location>
</feature>
<dbReference type="GO" id="GO:0007166">
    <property type="term" value="P:cell surface receptor signaling pathway"/>
    <property type="evidence" value="ECO:0007669"/>
    <property type="project" value="InterPro"/>
</dbReference>
<evidence type="ECO:0000256" key="10">
    <source>
        <dbReference type="ARBA" id="ARBA00023170"/>
    </source>
</evidence>
<dbReference type="GeneID" id="108080421"/>
<feature type="transmembrane region" description="Helical" evidence="13">
    <location>
        <begin position="281"/>
        <end position="299"/>
    </location>
</feature>
<feature type="domain" description="G-protein coupled receptors family 2 profile 2" evidence="15">
    <location>
        <begin position="185"/>
        <end position="313"/>
    </location>
</feature>
<dbReference type="PROSITE" id="PS50261">
    <property type="entry name" value="G_PROTEIN_RECEP_F2_4"/>
    <property type="match status" value="1"/>
</dbReference>
<dbReference type="InterPro" id="IPR044860">
    <property type="entry name" value="Methusela_ecto_dom_1"/>
</dbReference>
<reference evidence="17" key="1">
    <citation type="submission" date="2025-08" db="UniProtKB">
        <authorList>
            <consortium name="RefSeq"/>
        </authorList>
    </citation>
    <scope>IDENTIFICATION</scope>
    <source>
        <strain evidence="17">14028-0561.14</strain>
        <tissue evidence="17">Whole fly</tissue>
    </source>
</reference>
<feature type="signal peptide" evidence="14">
    <location>
        <begin position="1"/>
        <end position="22"/>
    </location>
</feature>
<dbReference type="Pfam" id="PF00002">
    <property type="entry name" value="7tm_2"/>
    <property type="match status" value="1"/>
</dbReference>
<evidence type="ECO:0000256" key="9">
    <source>
        <dbReference type="ARBA" id="ARBA00023157"/>
    </source>
</evidence>
<dbReference type="GO" id="GO:0008528">
    <property type="term" value="F:G protein-coupled peptide receptor activity"/>
    <property type="evidence" value="ECO:0007669"/>
    <property type="project" value="TreeGrafter"/>
</dbReference>
<name>A0A6P4J7U7_DROKI</name>
<evidence type="ECO:0000256" key="3">
    <source>
        <dbReference type="ARBA" id="ARBA00022475"/>
    </source>
</evidence>
<feature type="transmembrane region" description="Helical" evidence="13">
    <location>
        <begin position="212"/>
        <end position="232"/>
    </location>
</feature>
<keyword evidence="7" id="KW-0297">G-protein coupled receptor</keyword>
<dbReference type="Pfam" id="PF06652">
    <property type="entry name" value="Methuselah_N"/>
    <property type="match status" value="1"/>
</dbReference>
<protein>
    <submittedName>
        <fullName evidence="17">Probable G-protein coupled receptor Mth-like 6</fullName>
    </submittedName>
</protein>
<keyword evidence="6 13" id="KW-1133">Transmembrane helix</keyword>
<dbReference type="SUPFAM" id="SSF63877">
    <property type="entry name" value="Methuselah ectodomain"/>
    <property type="match status" value="1"/>
</dbReference>
<evidence type="ECO:0000256" key="8">
    <source>
        <dbReference type="ARBA" id="ARBA00023136"/>
    </source>
</evidence>
<gene>
    <name evidence="17" type="primary">LOC108080421</name>
</gene>